<accession>X0TJG4</accession>
<dbReference type="GO" id="GO:0008855">
    <property type="term" value="F:exodeoxyribonuclease VII activity"/>
    <property type="evidence" value="ECO:0007669"/>
    <property type="project" value="InterPro"/>
</dbReference>
<dbReference type="PANTHER" id="PTHR30008">
    <property type="entry name" value="EXODEOXYRIBONUCLEASE 7 LARGE SUBUNIT"/>
    <property type="match status" value="1"/>
</dbReference>
<dbReference type="AlphaFoldDB" id="X0TJG4"/>
<comment type="caution">
    <text evidence="2">The sequence shown here is derived from an EMBL/GenBank/DDBJ whole genome shotgun (WGS) entry which is preliminary data.</text>
</comment>
<proteinExistence type="predicted"/>
<reference evidence="2" key="1">
    <citation type="journal article" date="2014" name="Front. Microbiol.">
        <title>High frequency of phylogenetically diverse reductive dehalogenase-homologous genes in deep subseafloor sedimentary metagenomes.</title>
        <authorList>
            <person name="Kawai M."/>
            <person name="Futagami T."/>
            <person name="Toyoda A."/>
            <person name="Takaki Y."/>
            <person name="Nishi S."/>
            <person name="Hori S."/>
            <person name="Arai W."/>
            <person name="Tsubouchi T."/>
            <person name="Morono Y."/>
            <person name="Uchiyama I."/>
            <person name="Ito T."/>
            <person name="Fujiyama A."/>
            <person name="Inagaki F."/>
            <person name="Takami H."/>
        </authorList>
    </citation>
    <scope>NUCLEOTIDE SEQUENCE</scope>
    <source>
        <strain evidence="2">Expedition CK06-06</strain>
    </source>
</reference>
<evidence type="ECO:0000259" key="1">
    <source>
        <dbReference type="Pfam" id="PF02601"/>
    </source>
</evidence>
<name>X0TJG4_9ZZZZ</name>
<dbReference type="EMBL" id="BARS01013096">
    <property type="protein sequence ID" value="GAF93379.1"/>
    <property type="molecule type" value="Genomic_DNA"/>
</dbReference>
<organism evidence="2">
    <name type="scientific">marine sediment metagenome</name>
    <dbReference type="NCBI Taxonomy" id="412755"/>
    <lineage>
        <taxon>unclassified sequences</taxon>
        <taxon>metagenomes</taxon>
        <taxon>ecological metagenomes</taxon>
    </lineage>
</organism>
<protein>
    <recommendedName>
        <fullName evidence="1">Exonuclease VII large subunit C-terminal domain-containing protein</fullName>
    </recommendedName>
</protein>
<evidence type="ECO:0000313" key="2">
    <source>
        <dbReference type="EMBL" id="GAF93379.1"/>
    </source>
</evidence>
<sequence>ERLVRADVAILRFGSGAGFARWSERLAGYVHEIQGAVGRMIWRGERAVRDRESRVAQSLPVRRLARYDEHLMQANERLLSLIRSALGHRRRLLETRLTAAAASHPKRVLERGYSITRAARTRRVIRSIEQIRDNTRVVTEVRDGEFHSTADDPRQSRLFD</sequence>
<dbReference type="InterPro" id="IPR020579">
    <property type="entry name" value="Exonuc_VII_lsu_C"/>
</dbReference>
<dbReference type="Pfam" id="PF02601">
    <property type="entry name" value="Exonuc_VII_L"/>
    <property type="match status" value="1"/>
</dbReference>
<feature type="non-terminal residue" evidence="2">
    <location>
        <position position="1"/>
    </location>
</feature>
<gene>
    <name evidence="2" type="ORF">S01H1_22955</name>
</gene>
<dbReference type="GO" id="GO:0006308">
    <property type="term" value="P:DNA catabolic process"/>
    <property type="evidence" value="ECO:0007669"/>
    <property type="project" value="InterPro"/>
</dbReference>
<dbReference type="InterPro" id="IPR003753">
    <property type="entry name" value="Exonuc_VII_L"/>
</dbReference>
<dbReference type="GO" id="GO:0009318">
    <property type="term" value="C:exodeoxyribonuclease VII complex"/>
    <property type="evidence" value="ECO:0007669"/>
    <property type="project" value="InterPro"/>
</dbReference>
<dbReference type="PANTHER" id="PTHR30008:SF0">
    <property type="entry name" value="EXODEOXYRIBONUCLEASE 7 LARGE SUBUNIT"/>
    <property type="match status" value="1"/>
</dbReference>
<feature type="domain" description="Exonuclease VII large subunit C-terminal" evidence="1">
    <location>
        <begin position="20"/>
        <end position="148"/>
    </location>
</feature>